<organism evidence="1 2">
    <name type="scientific">Natrinema salsiterrestre</name>
    <dbReference type="NCBI Taxonomy" id="2950540"/>
    <lineage>
        <taxon>Archaea</taxon>
        <taxon>Methanobacteriati</taxon>
        <taxon>Methanobacteriota</taxon>
        <taxon>Stenosarchaea group</taxon>
        <taxon>Halobacteria</taxon>
        <taxon>Halobacteriales</taxon>
        <taxon>Natrialbaceae</taxon>
        <taxon>Natrinema</taxon>
    </lineage>
</organism>
<dbReference type="RefSeq" id="WP_277521849.1">
    <property type="nucleotide sequence ID" value="NZ_JAMQOT010000004.1"/>
</dbReference>
<sequence>MTYCVEPYVQDLVWLWLENNPAYTQVGGEVSIGSGIHSGRIDLVAKTADGEYHGFEIKNNAFADEQLNRYLNSEYLDKLFHCSRVGESVADRLANKKKVGGGTYTNQQIRKQVSNAIAAGQYTEADYLEALDGHFPDDVLEQSVSVYQTNERILDDEQKTVRARLERNLGIPTADFDPSETYIDLEEAIKRMQNNLLLPDQTGVVDVPLELESTDEQDGFRQPLPNATDDAFSQQKWTAVEVIREGSSLPREHTPTLSCDNETWVQHHVWRAYGHIREAVVPSQQDNAEYLIDVMGFEDGKAPAKIYQEDNSKKLIGVEAKGDSTVATTEQIEEIRAQLERYQSSGVITHLYLAVPQQYQANGEQVLAVDSLSKVGLMTVSRSGEVTITREAMRSEMEFDGYIKRSGSNEYPRSIGFGNLRPRDEPEHVAPCRVG</sequence>
<proteinExistence type="predicted"/>
<comment type="caution">
    <text evidence="1">The sequence shown here is derived from an EMBL/GenBank/DDBJ whole genome shotgun (WGS) entry which is preliminary data.</text>
</comment>
<name>A0A9Q4L3P6_9EURY</name>
<reference evidence="1" key="1">
    <citation type="submission" date="2022-06" db="EMBL/GenBank/DDBJ databases">
        <title>Natrinema sp. a new haloarchaeum isolate from saline soil.</title>
        <authorList>
            <person name="Strakova D."/>
            <person name="Galisteo C."/>
            <person name="Sanchez-Porro C."/>
            <person name="Ventosa A."/>
        </authorList>
    </citation>
    <scope>NUCLEOTIDE SEQUENCE</scope>
    <source>
        <strain evidence="1">S1CR25-10</strain>
    </source>
</reference>
<evidence type="ECO:0000313" key="2">
    <source>
        <dbReference type="Proteomes" id="UP001154061"/>
    </source>
</evidence>
<accession>A0A9Q4L3P6</accession>
<evidence type="ECO:0000313" key="1">
    <source>
        <dbReference type="EMBL" id="MDF9746293.1"/>
    </source>
</evidence>
<dbReference type="AlphaFoldDB" id="A0A9Q4L3P6"/>
<gene>
    <name evidence="1" type="ORF">NDI89_11940</name>
</gene>
<keyword evidence="2" id="KW-1185">Reference proteome</keyword>
<dbReference type="Proteomes" id="UP001154061">
    <property type="component" value="Unassembled WGS sequence"/>
</dbReference>
<dbReference type="EMBL" id="JAMQOT010000004">
    <property type="protein sequence ID" value="MDF9746293.1"/>
    <property type="molecule type" value="Genomic_DNA"/>
</dbReference>
<protein>
    <submittedName>
        <fullName evidence="1">Uncharacterized protein</fullName>
    </submittedName>
</protein>